<dbReference type="AlphaFoldDB" id="A0A1F7Y2G9"/>
<keyword evidence="1" id="KW-1133">Transmembrane helix</keyword>
<feature type="transmembrane region" description="Helical" evidence="1">
    <location>
        <begin position="75"/>
        <end position="102"/>
    </location>
</feature>
<protein>
    <recommendedName>
        <fullName evidence="4">DUF1648 domain-containing protein</fullName>
    </recommendedName>
</protein>
<feature type="transmembrane region" description="Helical" evidence="1">
    <location>
        <begin position="111"/>
        <end position="133"/>
    </location>
</feature>
<name>A0A1F7Y2G9_9BACT</name>
<comment type="caution">
    <text evidence="2">The sequence shown here is derived from an EMBL/GenBank/DDBJ whole genome shotgun (WGS) entry which is preliminary data.</text>
</comment>
<keyword evidence="1" id="KW-0472">Membrane</keyword>
<sequence length="136" mass="14942">MKKTKSTENKKVRLAFSSLIPKNKVVEGKNLPIPKFIYSSLVVSGLGIFFVILMQNNLPPELPLFYGLPEGEDQLTTSLGLVTPAIISFIITLINTGLVFFLQNKFLQKTLILSSFAISILSVITIVKIALLVGSF</sequence>
<evidence type="ECO:0008006" key="4">
    <source>
        <dbReference type="Google" id="ProtNLM"/>
    </source>
</evidence>
<gene>
    <name evidence="2" type="ORF">A2714_03630</name>
</gene>
<dbReference type="Proteomes" id="UP000178419">
    <property type="component" value="Unassembled WGS sequence"/>
</dbReference>
<evidence type="ECO:0000313" key="2">
    <source>
        <dbReference type="EMBL" id="OGM20745.1"/>
    </source>
</evidence>
<organism evidence="2 3">
    <name type="scientific">Candidatus Woesebacteria bacterium RIFCSPHIGHO2_01_FULL_38_9</name>
    <dbReference type="NCBI Taxonomy" id="1802492"/>
    <lineage>
        <taxon>Bacteria</taxon>
        <taxon>Candidatus Woeseibacteriota</taxon>
    </lineage>
</organism>
<evidence type="ECO:0000256" key="1">
    <source>
        <dbReference type="SAM" id="Phobius"/>
    </source>
</evidence>
<keyword evidence="1" id="KW-0812">Transmembrane</keyword>
<dbReference type="EMBL" id="MGGE01000035">
    <property type="protein sequence ID" value="OGM20745.1"/>
    <property type="molecule type" value="Genomic_DNA"/>
</dbReference>
<proteinExistence type="predicted"/>
<accession>A0A1F7Y2G9</accession>
<reference evidence="2 3" key="1">
    <citation type="journal article" date="2016" name="Nat. Commun.">
        <title>Thousands of microbial genomes shed light on interconnected biogeochemical processes in an aquifer system.</title>
        <authorList>
            <person name="Anantharaman K."/>
            <person name="Brown C.T."/>
            <person name="Hug L.A."/>
            <person name="Sharon I."/>
            <person name="Castelle C.J."/>
            <person name="Probst A.J."/>
            <person name="Thomas B.C."/>
            <person name="Singh A."/>
            <person name="Wilkins M.J."/>
            <person name="Karaoz U."/>
            <person name="Brodie E.L."/>
            <person name="Williams K.H."/>
            <person name="Hubbard S.S."/>
            <person name="Banfield J.F."/>
        </authorList>
    </citation>
    <scope>NUCLEOTIDE SEQUENCE [LARGE SCALE GENOMIC DNA]</scope>
</reference>
<evidence type="ECO:0000313" key="3">
    <source>
        <dbReference type="Proteomes" id="UP000178419"/>
    </source>
</evidence>
<feature type="transmembrane region" description="Helical" evidence="1">
    <location>
        <begin position="36"/>
        <end position="55"/>
    </location>
</feature>